<evidence type="ECO:0000313" key="5">
    <source>
        <dbReference type="EMBL" id="PHH73542.1"/>
    </source>
</evidence>
<dbReference type="Gene3D" id="1.10.287.10">
    <property type="entry name" value="S15/NS1, RNA-binding"/>
    <property type="match status" value="1"/>
</dbReference>
<dbReference type="GO" id="GO:0005737">
    <property type="term" value="C:cytoplasm"/>
    <property type="evidence" value="ECO:0007669"/>
    <property type="project" value="UniProtKB-ARBA"/>
</dbReference>
<name>A0A2C5Z1L1_9HYPO</name>
<feature type="compositionally biased region" description="Polar residues" evidence="4">
    <location>
        <begin position="98"/>
        <end position="111"/>
    </location>
</feature>
<evidence type="ECO:0000313" key="6">
    <source>
        <dbReference type="Proteomes" id="UP000226431"/>
    </source>
</evidence>
<dbReference type="InterPro" id="IPR005290">
    <property type="entry name" value="Ribosomal_uS15_bac-type"/>
</dbReference>
<dbReference type="GO" id="GO:0003735">
    <property type="term" value="F:structural constituent of ribosome"/>
    <property type="evidence" value="ECO:0007669"/>
    <property type="project" value="InterPro"/>
</dbReference>
<comment type="caution">
    <text evidence="5">The sequence shown here is derived from an EMBL/GenBank/DDBJ whole genome shotgun (WGS) entry which is preliminary data.</text>
</comment>
<dbReference type="Pfam" id="PF00312">
    <property type="entry name" value="Ribosomal_S15"/>
    <property type="match status" value="1"/>
</dbReference>
<dbReference type="PANTHER" id="PTHR23321">
    <property type="entry name" value="RIBOSOMAL PROTEIN S15, BACTERIAL AND ORGANELLAR"/>
    <property type="match status" value="1"/>
</dbReference>
<keyword evidence="3" id="KW-0687">Ribonucleoprotein</keyword>
<sequence>MPPRIGALQRLSTVKLFDASTAARLLPVVQAASLSKREKAEKMKKIRRLDPYRQEQIEQRKNAHNARKEILKQQRAAEWGHPVWGAPTPTPFAESLMSGGQQPFSVVNQEPASEDGDGSGDGPAGEASGDAVVSSSSSSSETQADVVSSSSPEGEASSGNPKSESANTDAKDGAVSAPQQVRELPTSLHLRNYYVTEEEFEENLKYAYDLTKPRESIIKEALLQSDEYPPDPKERSHDENHERARLAMQRILAIEHASGKNIFHINVGRILEKFGRHETDKFLAPKPVGITKPREPAPRGGPDTGSSEVQIAILTAKIRKLATMLQSKDSRKDKHNRKHLRTLVHRRQKLLKYLKKKERGGGRWTHLIEELGLTPATWEGEITI</sequence>
<evidence type="ECO:0008006" key="7">
    <source>
        <dbReference type="Google" id="ProtNLM"/>
    </source>
</evidence>
<feature type="region of interest" description="Disordered" evidence="4">
    <location>
        <begin position="73"/>
        <end position="183"/>
    </location>
</feature>
<dbReference type="InterPro" id="IPR000589">
    <property type="entry name" value="Ribosomal_uS15"/>
</dbReference>
<dbReference type="GO" id="GO:1990904">
    <property type="term" value="C:ribonucleoprotein complex"/>
    <property type="evidence" value="ECO:0007669"/>
    <property type="project" value="UniProtKB-KW"/>
</dbReference>
<feature type="region of interest" description="Disordered" evidence="4">
    <location>
        <begin position="286"/>
        <end position="306"/>
    </location>
</feature>
<comment type="similarity">
    <text evidence="1">Belongs to the universal ribosomal protein uS15 family.</text>
</comment>
<organism evidence="5 6">
    <name type="scientific">Ophiocordyceps camponoti-rufipedis</name>
    <dbReference type="NCBI Taxonomy" id="2004952"/>
    <lineage>
        <taxon>Eukaryota</taxon>
        <taxon>Fungi</taxon>
        <taxon>Dikarya</taxon>
        <taxon>Ascomycota</taxon>
        <taxon>Pezizomycotina</taxon>
        <taxon>Sordariomycetes</taxon>
        <taxon>Hypocreomycetidae</taxon>
        <taxon>Hypocreales</taxon>
        <taxon>Ophiocordycipitaceae</taxon>
        <taxon>Ophiocordyceps</taxon>
    </lineage>
</organism>
<dbReference type="CDD" id="cd00353">
    <property type="entry name" value="Ribosomal_S15p_S13e"/>
    <property type="match status" value="1"/>
</dbReference>
<dbReference type="Proteomes" id="UP000226431">
    <property type="component" value="Unassembled WGS sequence"/>
</dbReference>
<dbReference type="GO" id="GO:0006412">
    <property type="term" value="P:translation"/>
    <property type="evidence" value="ECO:0007669"/>
    <property type="project" value="InterPro"/>
</dbReference>
<gene>
    <name evidence="5" type="ORF">CDD80_3743</name>
</gene>
<dbReference type="EMBL" id="NJES01000336">
    <property type="protein sequence ID" value="PHH73542.1"/>
    <property type="molecule type" value="Genomic_DNA"/>
</dbReference>
<feature type="compositionally biased region" description="Low complexity" evidence="4">
    <location>
        <begin position="124"/>
        <end position="159"/>
    </location>
</feature>
<dbReference type="SMART" id="SM01387">
    <property type="entry name" value="Ribosomal_S15"/>
    <property type="match status" value="1"/>
</dbReference>
<reference evidence="5 6" key="1">
    <citation type="submission" date="2017-06" db="EMBL/GenBank/DDBJ databases">
        <title>Ant-infecting Ophiocordyceps genomes reveal a high diversity of potential behavioral manipulation genes and a possible major role for enterotoxins.</title>
        <authorList>
            <person name="De Bekker C."/>
            <person name="Evans H.C."/>
            <person name="Brachmann A."/>
            <person name="Hughes D.P."/>
        </authorList>
    </citation>
    <scope>NUCLEOTIDE SEQUENCE [LARGE SCALE GENOMIC DNA]</scope>
    <source>
        <strain evidence="5 6">Map16</strain>
    </source>
</reference>
<dbReference type="STRING" id="2004952.A0A2C5Z1L1"/>
<evidence type="ECO:0000256" key="1">
    <source>
        <dbReference type="ARBA" id="ARBA00008434"/>
    </source>
</evidence>
<keyword evidence="6" id="KW-1185">Reference proteome</keyword>
<evidence type="ECO:0000256" key="2">
    <source>
        <dbReference type="ARBA" id="ARBA00022980"/>
    </source>
</evidence>
<dbReference type="OrthoDB" id="441444at2759"/>
<dbReference type="SUPFAM" id="SSF47060">
    <property type="entry name" value="S15/NS1 RNA-binding domain"/>
    <property type="match status" value="1"/>
</dbReference>
<dbReference type="InterPro" id="IPR009068">
    <property type="entry name" value="uS15_NS1_RNA-bd_sf"/>
</dbReference>
<dbReference type="GO" id="GO:0005840">
    <property type="term" value="C:ribosome"/>
    <property type="evidence" value="ECO:0007669"/>
    <property type="project" value="UniProtKB-KW"/>
</dbReference>
<accession>A0A2C5Z1L1</accession>
<proteinExistence type="inferred from homology"/>
<keyword evidence="2" id="KW-0689">Ribosomal protein</keyword>
<evidence type="ECO:0000256" key="3">
    <source>
        <dbReference type="ARBA" id="ARBA00023274"/>
    </source>
</evidence>
<protein>
    <recommendedName>
        <fullName evidence="7">Ribosomal protein S15</fullName>
    </recommendedName>
</protein>
<dbReference type="AlphaFoldDB" id="A0A2C5Z1L1"/>
<dbReference type="PANTHER" id="PTHR23321:SF26">
    <property type="entry name" value="SMALL RIBOSOMAL SUBUNIT PROTEIN US15M"/>
    <property type="match status" value="1"/>
</dbReference>
<evidence type="ECO:0000256" key="4">
    <source>
        <dbReference type="SAM" id="MobiDB-lite"/>
    </source>
</evidence>